<gene>
    <name evidence="1" type="ORF">PAXRUDRAFT_18702</name>
</gene>
<keyword evidence="2" id="KW-1185">Reference proteome</keyword>
<proteinExistence type="predicted"/>
<dbReference type="Proteomes" id="UP000054538">
    <property type="component" value="Unassembled WGS sequence"/>
</dbReference>
<evidence type="ECO:0000313" key="1">
    <source>
        <dbReference type="EMBL" id="KIK75774.1"/>
    </source>
</evidence>
<accession>A0A0D0D6I9</accession>
<dbReference type="OrthoDB" id="2688393at2759"/>
<dbReference type="InParanoid" id="A0A0D0D6I9"/>
<dbReference type="HOGENOM" id="CLU_2942443_0_0_1"/>
<sequence length="60" mass="6917">MKLLITSKLQNSFTNKYKLMQAINKLPQLSEWKLKGITIEGDLLGMDGQCQTEDVELWMT</sequence>
<dbReference type="EMBL" id="KN827874">
    <property type="protein sequence ID" value="KIK75774.1"/>
    <property type="molecule type" value="Genomic_DNA"/>
</dbReference>
<evidence type="ECO:0000313" key="2">
    <source>
        <dbReference type="Proteomes" id="UP000054538"/>
    </source>
</evidence>
<dbReference type="AlphaFoldDB" id="A0A0D0D6I9"/>
<name>A0A0D0D6I9_9AGAM</name>
<reference evidence="2" key="2">
    <citation type="submission" date="2015-01" db="EMBL/GenBank/DDBJ databases">
        <title>Evolutionary Origins and Diversification of the Mycorrhizal Mutualists.</title>
        <authorList>
            <consortium name="DOE Joint Genome Institute"/>
            <consortium name="Mycorrhizal Genomics Consortium"/>
            <person name="Kohler A."/>
            <person name="Kuo A."/>
            <person name="Nagy L.G."/>
            <person name="Floudas D."/>
            <person name="Copeland A."/>
            <person name="Barry K.W."/>
            <person name="Cichocki N."/>
            <person name="Veneault-Fourrey C."/>
            <person name="LaButti K."/>
            <person name="Lindquist E.A."/>
            <person name="Lipzen A."/>
            <person name="Lundell T."/>
            <person name="Morin E."/>
            <person name="Murat C."/>
            <person name="Riley R."/>
            <person name="Ohm R."/>
            <person name="Sun H."/>
            <person name="Tunlid A."/>
            <person name="Henrissat B."/>
            <person name="Grigoriev I.V."/>
            <person name="Hibbett D.S."/>
            <person name="Martin F."/>
        </authorList>
    </citation>
    <scope>NUCLEOTIDE SEQUENCE [LARGE SCALE GENOMIC DNA]</scope>
    <source>
        <strain evidence="2">Ve08.2h10</strain>
    </source>
</reference>
<protein>
    <submittedName>
        <fullName evidence="1">Uncharacterized protein</fullName>
    </submittedName>
</protein>
<organism evidence="1 2">
    <name type="scientific">Paxillus rubicundulus Ve08.2h10</name>
    <dbReference type="NCBI Taxonomy" id="930991"/>
    <lineage>
        <taxon>Eukaryota</taxon>
        <taxon>Fungi</taxon>
        <taxon>Dikarya</taxon>
        <taxon>Basidiomycota</taxon>
        <taxon>Agaricomycotina</taxon>
        <taxon>Agaricomycetes</taxon>
        <taxon>Agaricomycetidae</taxon>
        <taxon>Boletales</taxon>
        <taxon>Paxilineae</taxon>
        <taxon>Paxillaceae</taxon>
        <taxon>Paxillus</taxon>
    </lineage>
</organism>
<reference evidence="1 2" key="1">
    <citation type="submission" date="2014-04" db="EMBL/GenBank/DDBJ databases">
        <authorList>
            <consortium name="DOE Joint Genome Institute"/>
            <person name="Kuo A."/>
            <person name="Kohler A."/>
            <person name="Jargeat P."/>
            <person name="Nagy L.G."/>
            <person name="Floudas D."/>
            <person name="Copeland A."/>
            <person name="Barry K.W."/>
            <person name="Cichocki N."/>
            <person name="Veneault-Fourrey C."/>
            <person name="LaButti K."/>
            <person name="Lindquist E.A."/>
            <person name="Lipzen A."/>
            <person name="Lundell T."/>
            <person name="Morin E."/>
            <person name="Murat C."/>
            <person name="Sun H."/>
            <person name="Tunlid A."/>
            <person name="Henrissat B."/>
            <person name="Grigoriev I.V."/>
            <person name="Hibbett D.S."/>
            <person name="Martin F."/>
            <person name="Nordberg H.P."/>
            <person name="Cantor M.N."/>
            <person name="Hua S.X."/>
        </authorList>
    </citation>
    <scope>NUCLEOTIDE SEQUENCE [LARGE SCALE GENOMIC DNA]</scope>
    <source>
        <strain evidence="1 2">Ve08.2h10</strain>
    </source>
</reference>